<dbReference type="Proteomes" id="UP000095662">
    <property type="component" value="Unassembled WGS sequence"/>
</dbReference>
<feature type="transmembrane region" description="Helical" evidence="1">
    <location>
        <begin position="200"/>
        <end position="222"/>
    </location>
</feature>
<proteinExistence type="predicted"/>
<feature type="transmembrane region" description="Helical" evidence="1">
    <location>
        <begin position="56"/>
        <end position="76"/>
    </location>
</feature>
<feature type="transmembrane region" description="Helical" evidence="1">
    <location>
        <begin position="96"/>
        <end position="114"/>
    </location>
</feature>
<feature type="transmembrane region" description="Helical" evidence="1">
    <location>
        <begin position="272"/>
        <end position="292"/>
    </location>
</feature>
<dbReference type="EMBL" id="CZBY01000035">
    <property type="protein sequence ID" value="CUQ92729.1"/>
    <property type="molecule type" value="Genomic_DNA"/>
</dbReference>
<reference evidence="2 3" key="1">
    <citation type="submission" date="2015-09" db="EMBL/GenBank/DDBJ databases">
        <authorList>
            <consortium name="Pathogen Informatics"/>
        </authorList>
    </citation>
    <scope>NUCLEOTIDE SEQUENCE [LARGE SCALE GENOMIC DNA]</scope>
    <source>
        <strain evidence="2 3">2789STDY5834928</strain>
    </source>
</reference>
<feature type="transmembrane region" description="Helical" evidence="1">
    <location>
        <begin position="298"/>
        <end position="316"/>
    </location>
</feature>
<protein>
    <recommendedName>
        <fullName evidence="4">EpsG family protein</fullName>
    </recommendedName>
</protein>
<dbReference type="OrthoDB" id="1842979at2"/>
<keyword evidence="1" id="KW-0472">Membrane</keyword>
<evidence type="ECO:0008006" key="4">
    <source>
        <dbReference type="Google" id="ProtNLM"/>
    </source>
</evidence>
<keyword evidence="1" id="KW-0812">Transmembrane</keyword>
<dbReference type="STRING" id="39492.ERS852540_02585"/>
<feature type="transmembrane region" description="Helical" evidence="1">
    <location>
        <begin position="126"/>
        <end position="156"/>
    </location>
</feature>
<name>A0A175A740_9FIRM</name>
<feature type="transmembrane region" description="Helical" evidence="1">
    <location>
        <begin position="31"/>
        <end position="49"/>
    </location>
</feature>
<evidence type="ECO:0000313" key="3">
    <source>
        <dbReference type="Proteomes" id="UP000095662"/>
    </source>
</evidence>
<evidence type="ECO:0000313" key="2">
    <source>
        <dbReference type="EMBL" id="CUQ92729.1"/>
    </source>
</evidence>
<sequence length="658" mass="75286">MAVYLILMALVLVLAYPLIEHKPNVVKKLCYVIVTFGAMYLISVFRYGLGNDYYSYIYIFWNIKNAPGLSIFNYGYEPGFTIVTKLISMFTADVNIMYAVYALLILIPTAYAIFRYSENIWMSTMMFISLTFFYCSLSFIRQSIAFAIILCAYRFMKERNHFMVLLFIFLACLFHSTVIVLIPLYLIAAFIKPTKITVPIYAILTALVYLLSWPILRLAVVLLPQYKGYLELSFITQGYSPVYIIVPAIIAALALIAHFTGYGKAYPKESALFTNFAIFNFIIWFIATKHFVIERFSMYLYIMMIMFIPSIARYYMNCAKAYLARRKNPDAVVEFDKTVDEVIRSKHPEKYAKNAGTEPKKEKAVSQPVPEKAEAELSDIEKEKQRILAEIMAEDGGDSDIATKPVEAVENKKPEKQKKYSSVFGEQFKADERYMPKNRVFKKRRNGFVNFVTRPVTIFAAFLAVVVGANLWYNYFGLTVSEKGFHGVMPYKSIVPQYTEFVLSKESKDEKNTNLRSEDNFLNYMYRLKEGENFTAIISARGDVTGGYNDGALSAVKELGLEKLLTAQKNQRYIAIIEGGKVVREELSKDRIDTGVIDVLGYKTQIISDAGESIVKMGNKNYSLNERGMNIVVLDNTTRNIVDKVRFKTYYVMLSATR</sequence>
<keyword evidence="1" id="KW-1133">Transmembrane helix</keyword>
<dbReference type="AlphaFoldDB" id="A0A175A740"/>
<gene>
    <name evidence="2" type="ORF">ERS852540_02585</name>
</gene>
<evidence type="ECO:0000256" key="1">
    <source>
        <dbReference type="SAM" id="Phobius"/>
    </source>
</evidence>
<accession>A0A175A740</accession>
<feature type="transmembrane region" description="Helical" evidence="1">
    <location>
        <begin position="242"/>
        <end position="260"/>
    </location>
</feature>
<feature type="transmembrane region" description="Helical" evidence="1">
    <location>
        <begin position="451"/>
        <end position="473"/>
    </location>
</feature>
<dbReference type="InterPro" id="IPR049458">
    <property type="entry name" value="EpsG-like"/>
</dbReference>
<dbReference type="Pfam" id="PF14897">
    <property type="entry name" value="EpsG"/>
    <property type="match status" value="1"/>
</dbReference>
<feature type="transmembrane region" description="Helical" evidence="1">
    <location>
        <begin position="162"/>
        <end position="188"/>
    </location>
</feature>
<organism evidence="2 3">
    <name type="scientific">[Eubacterium] siraeum</name>
    <dbReference type="NCBI Taxonomy" id="39492"/>
    <lineage>
        <taxon>Bacteria</taxon>
        <taxon>Bacillati</taxon>
        <taxon>Bacillota</taxon>
        <taxon>Clostridia</taxon>
        <taxon>Eubacteriales</taxon>
        <taxon>Oscillospiraceae</taxon>
        <taxon>Oscillospiraceae incertae sedis</taxon>
    </lineage>
</organism>